<proteinExistence type="predicted"/>
<organism evidence="2 3">
    <name type="scientific">Candidatus Bealeia paramacronuclearis</name>
    <dbReference type="NCBI Taxonomy" id="1921001"/>
    <lineage>
        <taxon>Bacteria</taxon>
        <taxon>Pseudomonadati</taxon>
        <taxon>Pseudomonadota</taxon>
        <taxon>Alphaproteobacteria</taxon>
        <taxon>Holosporales</taxon>
        <taxon>Holosporaceae</taxon>
        <taxon>Candidatus Bealeia</taxon>
    </lineage>
</organism>
<evidence type="ECO:0000313" key="2">
    <source>
        <dbReference type="EMBL" id="WVX67198.1"/>
    </source>
</evidence>
<reference evidence="2 3" key="1">
    <citation type="journal article" date="2024" name="Environ. Microbiol.">
        <title>Novel evolutionary insights on the interactions of the Holosporales (Alphaproteobacteria) with eukaryotic hosts from comparative genomics.</title>
        <authorList>
            <person name="Giovannini M."/>
            <person name="Petroni G."/>
            <person name="Castelli M."/>
        </authorList>
    </citation>
    <scope>NUCLEOTIDE SEQUENCE [LARGE SCALE GENOMIC DNA]</scope>
    <source>
        <strain evidence="2 3">US_Bl 15I1</strain>
    </source>
</reference>
<dbReference type="Pfam" id="PF00583">
    <property type="entry name" value="Acetyltransf_1"/>
    <property type="match status" value="1"/>
</dbReference>
<gene>
    <name evidence="2" type="ORF">Bealeia1_01396</name>
</gene>
<feature type="domain" description="N-acetyltransferase" evidence="1">
    <location>
        <begin position="15"/>
        <end position="194"/>
    </location>
</feature>
<dbReference type="Proteomes" id="UP001330434">
    <property type="component" value="Chromosome"/>
</dbReference>
<dbReference type="RefSeq" id="WP_331255979.1">
    <property type="nucleotide sequence ID" value="NZ_CP133270.1"/>
</dbReference>
<dbReference type="EMBL" id="CP133270">
    <property type="protein sequence ID" value="WVX67198.1"/>
    <property type="molecule type" value="Genomic_DNA"/>
</dbReference>
<keyword evidence="3" id="KW-1185">Reference proteome</keyword>
<evidence type="ECO:0000259" key="1">
    <source>
        <dbReference type="PROSITE" id="PS51186"/>
    </source>
</evidence>
<dbReference type="CDD" id="cd04301">
    <property type="entry name" value="NAT_SF"/>
    <property type="match status" value="1"/>
</dbReference>
<sequence>MTISIEIFKGPEGAPYIPKLAQMRVKEFFNFPYLYVGNVEEDAQYSQYYSQTPQGLILCAVEENEMVGILSGLPFSAPVAFLKSWRNHAKAQGVDLSEAYYAGELIIEEAHRKKGLASQLMKHLEDEAKKMGYKNLAGITAIRAENHPLRPQNYSSADLVWPKLGFQKAPVTFSIDYPTRQIEGSALVEKNDMALWVREINLNNYIAIN</sequence>
<evidence type="ECO:0000313" key="3">
    <source>
        <dbReference type="Proteomes" id="UP001330434"/>
    </source>
</evidence>
<dbReference type="InterPro" id="IPR000182">
    <property type="entry name" value="GNAT_dom"/>
</dbReference>
<dbReference type="Gene3D" id="3.40.630.30">
    <property type="match status" value="1"/>
</dbReference>
<name>A0ABZ2C6D9_9PROT</name>
<dbReference type="InterPro" id="IPR016181">
    <property type="entry name" value="Acyl_CoA_acyltransferase"/>
</dbReference>
<accession>A0ABZ2C6D9</accession>
<dbReference type="PROSITE" id="PS51186">
    <property type="entry name" value="GNAT"/>
    <property type="match status" value="1"/>
</dbReference>
<dbReference type="SUPFAM" id="SSF55729">
    <property type="entry name" value="Acyl-CoA N-acyltransferases (Nat)"/>
    <property type="match status" value="1"/>
</dbReference>
<protein>
    <submittedName>
        <fullName evidence="2">GNAT family N-acetyltransferase</fullName>
    </submittedName>
</protein>